<dbReference type="InterPro" id="IPR013321">
    <property type="entry name" value="Arc_rbn_hlx_hlx"/>
</dbReference>
<accession>A0A3S9AQH8</accession>
<reference evidence="1 2" key="1">
    <citation type="submission" date="2017-06" db="EMBL/GenBank/DDBJ databases">
        <title>Complete Genome Sequence of the Carbazole-Degrading Bacterium Acinetobacter johnsonii IC001.</title>
        <authorList>
            <person name="Vejarano F."/>
            <person name="Suzuki-Minakuchi C."/>
            <person name="Ohtsubo Y."/>
            <person name="Tsuda M."/>
            <person name="Okada K."/>
            <person name="Nojiri H."/>
        </authorList>
    </citation>
    <scope>NUCLEOTIDE SEQUENCE [LARGE SCALE GENOMIC DNA]</scope>
    <source>
        <strain evidence="1 2">IC001</strain>
        <plasmid evidence="2">pic001b</plasmid>
    </source>
</reference>
<gene>
    <name evidence="1" type="ORF">CFH90_18190</name>
</gene>
<name>A0A3S9AQH8_ACIJO</name>
<dbReference type="InterPro" id="IPR010985">
    <property type="entry name" value="Ribbon_hlx_hlx"/>
</dbReference>
<organism evidence="1 2">
    <name type="scientific">Acinetobacter johnsonii</name>
    <dbReference type="NCBI Taxonomy" id="40214"/>
    <lineage>
        <taxon>Bacteria</taxon>
        <taxon>Pseudomonadati</taxon>
        <taxon>Pseudomonadota</taxon>
        <taxon>Gammaproteobacteria</taxon>
        <taxon>Moraxellales</taxon>
        <taxon>Moraxellaceae</taxon>
        <taxon>Acinetobacter</taxon>
    </lineage>
</organism>
<dbReference type="GO" id="GO:0006355">
    <property type="term" value="P:regulation of DNA-templated transcription"/>
    <property type="evidence" value="ECO:0007669"/>
    <property type="project" value="InterPro"/>
</dbReference>
<keyword evidence="1" id="KW-0614">Plasmid</keyword>
<dbReference type="SUPFAM" id="SSF47598">
    <property type="entry name" value="Ribbon-helix-helix"/>
    <property type="match status" value="1"/>
</dbReference>
<dbReference type="Proteomes" id="UP000276980">
    <property type="component" value="Plasmid pIC001B"/>
</dbReference>
<proteinExistence type="predicted"/>
<dbReference type="AlphaFoldDB" id="A0A3S9AQH8"/>
<geneLocation type="plasmid" evidence="2">
    <name>pic001b</name>
</geneLocation>
<protein>
    <submittedName>
        <fullName evidence="1">Chromosome partitioning protein ParB</fullName>
    </submittedName>
</protein>
<evidence type="ECO:0000313" key="2">
    <source>
        <dbReference type="Proteomes" id="UP000276980"/>
    </source>
</evidence>
<sequence length="74" mass="7917">MSKSISTLSAGRPSVRNDKAKAATLASLADDAGGMKRVNFELSPALHSKLKIYAAKQGMSIKELLTHYVDSLPE</sequence>
<dbReference type="Gene3D" id="1.10.1220.10">
    <property type="entry name" value="Met repressor-like"/>
    <property type="match status" value="1"/>
</dbReference>
<dbReference type="RefSeq" id="WP_126039529.1">
    <property type="nucleotide sequence ID" value="NZ_CP022300.1"/>
</dbReference>
<dbReference type="EMBL" id="CP022300">
    <property type="protein sequence ID" value="AZN65844.1"/>
    <property type="molecule type" value="Genomic_DNA"/>
</dbReference>
<evidence type="ECO:0000313" key="1">
    <source>
        <dbReference type="EMBL" id="AZN65844.1"/>
    </source>
</evidence>